<sequence>MLGLSNKILGAVSLNLGIDLGTANTLVSVQNQGIISEPSVVAINKNTNEVLMGGNAVGNEAKKMIGKTPPNIQAVRPLKHGVISDFAVTEAMLRYFIRKALNFKWGIRVRVVIAIPSGINSVEKQAVIDSTRRAGAKEVYLIDEPMAAAIGSGLPITEAKGSMIVDIGGGTSEVAIISLASPVVTRGIKIAGDAMDRAIVDYLKQEKKILIGESTAEIIKKNLGSACELEQELQMEIKGQHATSSLPKTVIVRSEEVREAIQTCIQDIIHMIKNSLEATSPEISADLIERGIVLAGGGALLKGLDQVIANETQLKVSVADSPLECVVRGTGAVLGKLDLLQHILSSP</sequence>
<proteinExistence type="inferred from homology"/>
<dbReference type="GO" id="GO:0005737">
    <property type="term" value="C:cytoplasm"/>
    <property type="evidence" value="ECO:0007669"/>
    <property type="project" value="UniProtKB-SubCell"/>
</dbReference>
<evidence type="ECO:0000313" key="8">
    <source>
        <dbReference type="Proteomes" id="UP000326354"/>
    </source>
</evidence>
<evidence type="ECO:0000256" key="2">
    <source>
        <dbReference type="ARBA" id="ARBA00022741"/>
    </source>
</evidence>
<protein>
    <recommendedName>
        <fullName evidence="6">Cell shape-determining protein MreB</fullName>
    </recommendedName>
</protein>
<evidence type="ECO:0000256" key="3">
    <source>
        <dbReference type="ARBA" id="ARBA00022840"/>
    </source>
</evidence>
<feature type="binding site" evidence="6">
    <location>
        <begin position="169"/>
        <end position="171"/>
    </location>
    <ligand>
        <name>ATP</name>
        <dbReference type="ChEBI" id="CHEBI:30616"/>
    </ligand>
</feature>
<dbReference type="PANTHER" id="PTHR42749">
    <property type="entry name" value="CELL SHAPE-DETERMINING PROTEIN MREB"/>
    <property type="match status" value="1"/>
</dbReference>
<keyword evidence="1 6" id="KW-0963">Cytoplasm</keyword>
<keyword evidence="2 6" id="KW-0547">Nucleotide-binding</keyword>
<dbReference type="RefSeq" id="WP_151967430.1">
    <property type="nucleotide sequence ID" value="NZ_AP019860.1"/>
</dbReference>
<gene>
    <name evidence="6" type="primary">mreB</name>
    <name evidence="7" type="ORF">UABAM_01571</name>
</gene>
<name>A0A5S9ILG2_UABAM</name>
<dbReference type="NCBIfam" id="NF010539">
    <property type="entry name" value="PRK13927.1"/>
    <property type="match status" value="1"/>
</dbReference>
<dbReference type="SUPFAM" id="SSF53067">
    <property type="entry name" value="Actin-like ATPase domain"/>
    <property type="match status" value="2"/>
</dbReference>
<evidence type="ECO:0000256" key="5">
    <source>
        <dbReference type="ARBA" id="ARBA00023458"/>
    </source>
</evidence>
<dbReference type="InterPro" id="IPR004753">
    <property type="entry name" value="MreB"/>
</dbReference>
<evidence type="ECO:0000256" key="4">
    <source>
        <dbReference type="ARBA" id="ARBA00022960"/>
    </source>
</evidence>
<dbReference type="KEGG" id="uam:UABAM_01571"/>
<feature type="binding site" evidence="6">
    <location>
        <begin position="217"/>
        <end position="220"/>
    </location>
    <ligand>
        <name>ATP</name>
        <dbReference type="ChEBI" id="CHEBI:30616"/>
    </ligand>
</feature>
<dbReference type="GO" id="GO:0000902">
    <property type="term" value="P:cell morphogenesis"/>
    <property type="evidence" value="ECO:0007669"/>
    <property type="project" value="InterPro"/>
</dbReference>
<dbReference type="Proteomes" id="UP000326354">
    <property type="component" value="Chromosome"/>
</dbReference>
<organism evidence="7 8">
    <name type="scientific">Uabimicrobium amorphum</name>
    <dbReference type="NCBI Taxonomy" id="2596890"/>
    <lineage>
        <taxon>Bacteria</taxon>
        <taxon>Pseudomonadati</taxon>
        <taxon>Planctomycetota</taxon>
        <taxon>Candidatus Uabimicrobiia</taxon>
        <taxon>Candidatus Uabimicrobiales</taxon>
        <taxon>Candidatus Uabimicrobiaceae</taxon>
        <taxon>Candidatus Uabimicrobium</taxon>
    </lineage>
</organism>
<dbReference type="NCBIfam" id="TIGR00904">
    <property type="entry name" value="mreB"/>
    <property type="match status" value="1"/>
</dbReference>
<dbReference type="CDD" id="cd10225">
    <property type="entry name" value="ASKHA_NBD_MreB-like"/>
    <property type="match status" value="1"/>
</dbReference>
<reference evidence="7 8" key="1">
    <citation type="submission" date="2019-08" db="EMBL/GenBank/DDBJ databases">
        <title>Complete genome sequence of Candidatus Uab amorphum.</title>
        <authorList>
            <person name="Shiratori T."/>
            <person name="Suzuki S."/>
            <person name="Kakizawa Y."/>
            <person name="Ishida K."/>
        </authorList>
    </citation>
    <scope>NUCLEOTIDE SEQUENCE [LARGE SCALE GENOMIC DNA]</scope>
    <source>
        <strain evidence="7 8">SRT547</strain>
    </source>
</reference>
<evidence type="ECO:0000256" key="1">
    <source>
        <dbReference type="ARBA" id="ARBA00022490"/>
    </source>
</evidence>
<dbReference type="GO" id="GO:0008360">
    <property type="term" value="P:regulation of cell shape"/>
    <property type="evidence" value="ECO:0007669"/>
    <property type="project" value="UniProtKB-UniRule"/>
</dbReference>
<dbReference type="InterPro" id="IPR056546">
    <property type="entry name" value="MreB_MamK-like"/>
</dbReference>
<dbReference type="AlphaFoldDB" id="A0A5S9ILG2"/>
<comment type="subunit">
    <text evidence="6">Forms polymers.</text>
</comment>
<evidence type="ECO:0000313" key="7">
    <source>
        <dbReference type="EMBL" id="BBM83220.1"/>
    </source>
</evidence>
<comment type="similarity">
    <text evidence="5 6">Belongs to the FtsA/MreB family.</text>
</comment>
<feature type="binding site" evidence="6">
    <location>
        <begin position="297"/>
        <end position="300"/>
    </location>
    <ligand>
        <name>ATP</name>
        <dbReference type="ChEBI" id="CHEBI:30616"/>
    </ligand>
</feature>
<keyword evidence="3 6" id="KW-0067">ATP-binding</keyword>
<dbReference type="HAMAP" id="MF_02207">
    <property type="entry name" value="MreB"/>
    <property type="match status" value="1"/>
</dbReference>
<dbReference type="OrthoDB" id="9768127at2"/>
<dbReference type="Gene3D" id="3.30.420.40">
    <property type="match status" value="3"/>
</dbReference>
<feature type="binding site" evidence="6">
    <location>
        <begin position="22"/>
        <end position="24"/>
    </location>
    <ligand>
        <name>ATP</name>
        <dbReference type="ChEBI" id="CHEBI:30616"/>
    </ligand>
</feature>
<keyword evidence="8" id="KW-1185">Reference proteome</keyword>
<comment type="function">
    <text evidence="6">Forms membrane-associated dynamic filaments that are essential for cell shape determination. Acts by regulating cell wall synthesis and cell elongation, and thus cell shape. A feedback loop between cell geometry and MreB localization may maintain elongated cell shape by targeting cell wall growth to regions of negative cell wall curvature.</text>
</comment>
<dbReference type="PANTHER" id="PTHR42749:SF1">
    <property type="entry name" value="CELL SHAPE-DETERMINING PROTEIN MREB"/>
    <property type="match status" value="1"/>
</dbReference>
<dbReference type="PRINTS" id="PR01652">
    <property type="entry name" value="SHAPEPROTEIN"/>
</dbReference>
<dbReference type="GO" id="GO:0005524">
    <property type="term" value="F:ATP binding"/>
    <property type="evidence" value="ECO:0007669"/>
    <property type="project" value="UniProtKB-KW"/>
</dbReference>
<dbReference type="InterPro" id="IPR043129">
    <property type="entry name" value="ATPase_NBD"/>
</dbReference>
<evidence type="ECO:0000256" key="6">
    <source>
        <dbReference type="HAMAP-Rule" id="MF_02207"/>
    </source>
</evidence>
<comment type="subcellular location">
    <subcellularLocation>
        <location evidence="6">Cytoplasm</location>
    </subcellularLocation>
    <text evidence="6">Membrane-associated.</text>
</comment>
<keyword evidence="4 6" id="KW-0133">Cell shape</keyword>
<dbReference type="EMBL" id="AP019860">
    <property type="protein sequence ID" value="BBM83220.1"/>
    <property type="molecule type" value="Genomic_DNA"/>
</dbReference>
<accession>A0A5S9ILG2</accession>
<dbReference type="Pfam" id="PF06723">
    <property type="entry name" value="MreB_Mbl"/>
    <property type="match status" value="1"/>
</dbReference>